<dbReference type="InterPro" id="IPR013320">
    <property type="entry name" value="ConA-like_dom_sf"/>
</dbReference>
<evidence type="ECO:0000256" key="4">
    <source>
        <dbReference type="SAM" id="Phobius"/>
    </source>
</evidence>
<evidence type="ECO:0000313" key="7">
    <source>
        <dbReference type="EMBL" id="XBH20385.1"/>
    </source>
</evidence>
<dbReference type="InterPro" id="IPR011081">
    <property type="entry name" value="Big_4"/>
</dbReference>
<name>A0AAU7DSV6_9MICO</name>
<keyword evidence="4" id="KW-1133">Transmembrane helix</keyword>
<dbReference type="SUPFAM" id="SSF49899">
    <property type="entry name" value="Concanavalin A-like lectins/glucanases"/>
    <property type="match status" value="1"/>
</dbReference>
<feature type="compositionally biased region" description="Acidic residues" evidence="3">
    <location>
        <begin position="1260"/>
        <end position="1321"/>
    </location>
</feature>
<gene>
    <name evidence="7" type="ORF">V5R04_09005</name>
</gene>
<dbReference type="Pfam" id="PF13385">
    <property type="entry name" value="Laminin_G_3"/>
    <property type="match status" value="1"/>
</dbReference>
<feature type="signal peptide" evidence="5">
    <location>
        <begin position="1"/>
        <end position="20"/>
    </location>
</feature>
<evidence type="ECO:0000256" key="5">
    <source>
        <dbReference type="SAM" id="SignalP"/>
    </source>
</evidence>
<evidence type="ECO:0000256" key="3">
    <source>
        <dbReference type="SAM" id="MobiDB-lite"/>
    </source>
</evidence>
<dbReference type="Gene3D" id="2.60.120.200">
    <property type="match status" value="1"/>
</dbReference>
<organism evidence="7">
    <name type="scientific">Jonesiaceae bacterium BS-20</name>
    <dbReference type="NCBI Taxonomy" id="3120821"/>
    <lineage>
        <taxon>Bacteria</taxon>
        <taxon>Bacillati</taxon>
        <taxon>Actinomycetota</taxon>
        <taxon>Actinomycetes</taxon>
        <taxon>Micrococcales</taxon>
        <taxon>Jonesiaceae</taxon>
    </lineage>
</organism>
<evidence type="ECO:0000256" key="2">
    <source>
        <dbReference type="ARBA" id="ARBA00023157"/>
    </source>
</evidence>
<reference evidence="7" key="1">
    <citation type="submission" date="2024-02" db="EMBL/GenBank/DDBJ databases">
        <title>Tomenella chthoni gen. nov. sp. nov., a member of the family Jonesiaceae isolated from bat guano.</title>
        <authorList>
            <person name="Miller S.L."/>
            <person name="King J."/>
            <person name="Sankaranarayanan K."/>
            <person name="Lawson P.A."/>
        </authorList>
    </citation>
    <scope>NUCLEOTIDE SEQUENCE</scope>
    <source>
        <strain evidence="7">BS-20</strain>
    </source>
</reference>
<sequence>MAATIPLTLATALVAVPAAAAPESLPEPVLKYTFDDDSTDTIANTGTAGEALNGVIKNGLALERGVGATAATGTSGVFPGGPRSSSTVAPYVQIPAGLFEDADALTVSTWIKWDGQYGNDLPWAYIVGSDKLPSNNWGVYFQPSEDGQSKATSNSGSEVKIATTALEPDAWTHLTTVIDGSTMSHYVNGVHVGSVPASTDVSKLAVADSTFSGLIGSVQWTPDWAAPFPGEFDDFTVYHEALTGDQAAELFAQYTGEIVSVGQDTFSLSTPAGQQPKLPEMIEVTYADGSTISLPITWDSIPAQEYEQPGNEFNVLGFIPGWDGEIVATITVENRETDAIDIDFGQLTGEFRGGASGTLYGFGDEQSPTQALVNGAAMTNASQKPPFGTQHPGGDVFHIEETFFDKWGKDLYVYAQDYYPDWPYNRAIRPGDDLTFVRDDSGRLTGETLDKANGTWDYLEVLEIVTEAIATQAADPTKYVFIPFNEPDGIWYQGDGTKYRNYLINGGQPDSFTPNGVSDWEAAWDVIADVYDRHGLARPKIAGPGDMMFRWEANIKEFLTKAVQTNTVPEIYVWHELQGYPWLEDRMEVFRKAALAAGVSADNMPDVNITEWGASNDMSSPANLLHWFASFEAAKVDAQTAYWTASGTLSDNHAMVNSANGGWWLFKWYGDMHGSQTVKVTKGRDRAIGAIDQGNKRGQVLYGSIASGKDALINLSGLDKAGLGNKVDIEVREARVSGTDGQAATPRVVAAFDTVVVEDGKASVRVSATDNTSAYQLIITPATDRDVEADQASQATQYVVEAENTQLQAATSRTSPGGGYRASNGRDVWSFNAVDSQSNWTVTVAEDGLYELQVIGATPGVSVQHALFVDGEFSQKVQYGANATRPNQVRTVARGSAEVYVKLSAGTHELSIRTSKDGTTLMPNAGFEGGVTLDRYTLTKVGADTNASSENYPATTFRLADGATISWTGAQAGWAKVGEDQRADVYPAVRESGYYDLVVDWVGATGAELDVAANGRVATTFSASEGVNSSRVRLHLPQGISEIELFGADGVVVEGFTLTRATEGDASIVVVEAEDLNKVTLGGTAAVQNWGNTPTNGIATNGTGNGYVGGLGITDRDPENEGTMTIARGNGFSAAGEYNAIVHYSNDSIEGTHDYNPQVVDLGLQAKEAGSDDLVGRTTFRYTYLRTNFWEAVMPLSLSTSDGAIEFGNTRETLYIDEGKDNGSWDDVAVDGYAIAPNVDRISFAPFVLESDGTTTPGDGDGDGDGSTDGDGDGSTDGDGDGDGSTDGDGDGDGSTDGDGDGDGSTDGDGDGSADGDDTDKDGDQKPAKPGIEADDSLAKTGASFQLLAMLLSLTVVTGGGLLIHNRRKSAKQS</sequence>
<feature type="region of interest" description="Disordered" evidence="3">
    <location>
        <begin position="1250"/>
        <end position="1337"/>
    </location>
</feature>
<protein>
    <submittedName>
        <fullName evidence="7">LamG-like jellyroll fold domain-containing protein</fullName>
    </submittedName>
</protein>
<feature type="chain" id="PRO_5043997464" evidence="5">
    <location>
        <begin position="21"/>
        <end position="1374"/>
    </location>
</feature>
<feature type="domain" description="LamG-like jellyroll fold" evidence="6">
    <location>
        <begin position="103"/>
        <end position="245"/>
    </location>
</feature>
<keyword evidence="1 5" id="KW-0732">Signal</keyword>
<dbReference type="Pfam" id="PF07532">
    <property type="entry name" value="Big_4"/>
    <property type="match status" value="1"/>
</dbReference>
<keyword evidence="2" id="KW-1015">Disulfide bond</keyword>
<dbReference type="InterPro" id="IPR006558">
    <property type="entry name" value="LamG-like"/>
</dbReference>
<keyword evidence="4" id="KW-0472">Membrane</keyword>
<proteinExistence type="predicted"/>
<accession>A0AAU7DSV6</accession>
<dbReference type="Gene3D" id="2.60.120.260">
    <property type="entry name" value="Galactose-binding domain-like"/>
    <property type="match status" value="2"/>
</dbReference>
<keyword evidence="4" id="KW-0812">Transmembrane</keyword>
<evidence type="ECO:0000259" key="6">
    <source>
        <dbReference type="SMART" id="SM00560"/>
    </source>
</evidence>
<feature type="transmembrane region" description="Helical" evidence="4">
    <location>
        <begin position="1345"/>
        <end position="1364"/>
    </location>
</feature>
<dbReference type="SMART" id="SM00560">
    <property type="entry name" value="LamGL"/>
    <property type="match status" value="1"/>
</dbReference>
<evidence type="ECO:0000256" key="1">
    <source>
        <dbReference type="ARBA" id="ARBA00022729"/>
    </source>
</evidence>
<dbReference type="EMBL" id="CP146203">
    <property type="protein sequence ID" value="XBH20385.1"/>
    <property type="molecule type" value="Genomic_DNA"/>
</dbReference>